<dbReference type="PROSITE" id="PS51257">
    <property type="entry name" value="PROKAR_LIPOPROTEIN"/>
    <property type="match status" value="1"/>
</dbReference>
<dbReference type="RefSeq" id="WP_093319849.1">
    <property type="nucleotide sequence ID" value="NZ_FOHV01000012.1"/>
</dbReference>
<evidence type="ECO:0000313" key="1">
    <source>
        <dbReference type="EMBL" id="SET23975.1"/>
    </source>
</evidence>
<reference evidence="2" key="1">
    <citation type="submission" date="2016-10" db="EMBL/GenBank/DDBJ databases">
        <authorList>
            <person name="Varghese N."/>
            <person name="Submissions S."/>
        </authorList>
    </citation>
    <scope>NUCLEOTIDE SEQUENCE [LARGE SCALE GENOMIC DNA]</scope>
    <source>
        <strain evidence="2">DSM 18579</strain>
    </source>
</reference>
<accession>A0A1I0CWM7</accession>
<dbReference type="EMBL" id="FOHV01000012">
    <property type="protein sequence ID" value="SET23975.1"/>
    <property type="molecule type" value="Genomic_DNA"/>
</dbReference>
<evidence type="ECO:0000313" key="2">
    <source>
        <dbReference type="Proteomes" id="UP000242642"/>
    </source>
</evidence>
<evidence type="ECO:0008006" key="3">
    <source>
        <dbReference type="Google" id="ProtNLM"/>
    </source>
</evidence>
<sequence length="206" mass="23488">MKLVTICTIIATTMIISGCKKEELVRCNSEQLPELLHRALTKGVNAQWILSNDPDTYYARFLNSEDRLKKGGFNRKLGHDVNELYLAQTDTIDLKFDNVVTWLIEDDATNVHNCTADVTFSMKDKDGQPVTWKYTEFGYKVYHVDGGDKLGVTYDKDDRANIRRSLSKITAESIGLVNAEIFFTKEELAFLAQSSSADPRYSRWEQ</sequence>
<gene>
    <name evidence="1" type="ORF">SAMN02583745_01771</name>
</gene>
<dbReference type="AlphaFoldDB" id="A0A1I0CWM7"/>
<protein>
    <recommendedName>
        <fullName evidence="3">Lipoprotein</fullName>
    </recommendedName>
</protein>
<proteinExistence type="predicted"/>
<name>A0A1I0CWM7_9GAMM</name>
<organism evidence="1 2">
    <name type="scientific">Thorsellia anophelis DSM 18579</name>
    <dbReference type="NCBI Taxonomy" id="1123402"/>
    <lineage>
        <taxon>Bacteria</taxon>
        <taxon>Pseudomonadati</taxon>
        <taxon>Pseudomonadota</taxon>
        <taxon>Gammaproteobacteria</taxon>
        <taxon>Enterobacterales</taxon>
        <taxon>Thorselliaceae</taxon>
        <taxon>Thorsellia</taxon>
    </lineage>
</organism>
<keyword evidence="2" id="KW-1185">Reference proteome</keyword>
<dbReference type="Proteomes" id="UP000242642">
    <property type="component" value="Unassembled WGS sequence"/>
</dbReference>